<feature type="non-terminal residue" evidence="2">
    <location>
        <position position="165"/>
    </location>
</feature>
<dbReference type="EMBL" id="LVLB01000409">
    <property type="protein sequence ID" value="KYN92964.1"/>
    <property type="molecule type" value="Genomic_DNA"/>
</dbReference>
<evidence type="ECO:0000313" key="2">
    <source>
        <dbReference type="EMBL" id="KYN92964.1"/>
    </source>
</evidence>
<dbReference type="RefSeq" id="XP_018638690.1">
    <property type="nucleotide sequence ID" value="XM_018783528.1"/>
</dbReference>
<dbReference type="GO" id="GO:0046789">
    <property type="term" value="F:host cell surface receptor binding"/>
    <property type="evidence" value="ECO:0007669"/>
    <property type="project" value="InterPro"/>
</dbReference>
<evidence type="ECO:0000313" key="3">
    <source>
        <dbReference type="Proteomes" id="UP000076004"/>
    </source>
</evidence>
<dbReference type="KEGG" id="pgab:PGSY75_0041100"/>
<proteinExistence type="predicted"/>
<evidence type="ECO:0000259" key="1">
    <source>
        <dbReference type="Pfam" id="PF05424"/>
    </source>
</evidence>
<protein>
    <submittedName>
        <fullName evidence="2">Putative EMP1-like protein</fullName>
    </submittedName>
</protein>
<dbReference type="VEuPathDB" id="PlasmoDB:PGSY75_0041100"/>
<comment type="caution">
    <text evidence="2">The sequence shown here is derived from an EMBL/GenBank/DDBJ whole genome shotgun (WGS) entry which is preliminary data.</text>
</comment>
<dbReference type="Proteomes" id="UP000076004">
    <property type="component" value="Unassembled WGS sequence"/>
</dbReference>
<name>A0A151L247_9APIC</name>
<feature type="non-terminal residue" evidence="2">
    <location>
        <position position="1"/>
    </location>
</feature>
<gene>
    <name evidence="2" type="ORF">PGSY75_0041100</name>
</gene>
<reference evidence="2 3" key="1">
    <citation type="journal article" date="2016" name="Nat. Commun.">
        <title>Genomes of cryptic chimpanzee Plasmodium species reveal key evolutionary events leading to human malaria.</title>
        <authorList>
            <person name="Sundararaman S.A."/>
            <person name="Plenderleith L.J."/>
            <person name="Liu W."/>
            <person name="Loy D.E."/>
            <person name="Learn G.H."/>
            <person name="Li Y."/>
            <person name="Shaw K.S."/>
            <person name="Ayouba A."/>
            <person name="Peeters M."/>
            <person name="Speede S."/>
            <person name="Shaw G.M."/>
            <person name="Bushman F.D."/>
            <person name="Brisson D."/>
            <person name="Rayner J.C."/>
            <person name="Sharp P.M."/>
            <person name="Hahn B.H."/>
        </authorList>
    </citation>
    <scope>NUCLEOTIDE SEQUENCE [LARGE SCALE GENOMIC DNA]</scope>
    <source>
        <strain evidence="2 3">SY75</strain>
    </source>
</reference>
<dbReference type="AlphaFoldDB" id="A0A151L247"/>
<dbReference type="Pfam" id="PF05424">
    <property type="entry name" value="Duffy_binding"/>
    <property type="match status" value="1"/>
</dbReference>
<dbReference type="GeneID" id="29774140"/>
<dbReference type="Gene3D" id="1.20.1310.20">
    <property type="entry name" value="Duffy-antigen binding domain"/>
    <property type="match status" value="1"/>
</dbReference>
<sequence>AVKNICDLNYYDSFIRKSKLGNPCKINTIKGKGWICDGTSGGGGEKVKTEWTNKACMPGRTQVLCLGFMGNKEHSNYYHDASSVIDSSQKLLTELIYAANVEGQNLKNHFASCHQGSGGNNLCNALKYSFSDLGDIVRGRSIWENGYTQNMENNLRAIFHNIYNN</sequence>
<organism evidence="2 3">
    <name type="scientific">Plasmodium gaboni</name>
    <dbReference type="NCBI Taxonomy" id="647221"/>
    <lineage>
        <taxon>Eukaryota</taxon>
        <taxon>Sar</taxon>
        <taxon>Alveolata</taxon>
        <taxon>Apicomplexa</taxon>
        <taxon>Aconoidasida</taxon>
        <taxon>Haemosporida</taxon>
        <taxon>Plasmodiidae</taxon>
        <taxon>Plasmodium</taxon>
        <taxon>Plasmodium (Laverania)</taxon>
    </lineage>
</organism>
<dbReference type="InterPro" id="IPR008602">
    <property type="entry name" value="Duffy-antigen-binding"/>
</dbReference>
<dbReference type="InterPro" id="IPR042202">
    <property type="entry name" value="Duffy-ag-bd_sf"/>
</dbReference>
<dbReference type="SUPFAM" id="SSF140924">
    <property type="entry name" value="Duffy binding domain-like"/>
    <property type="match status" value="1"/>
</dbReference>
<feature type="domain" description="Duffy-antigen binding" evidence="1">
    <location>
        <begin position="55"/>
        <end position="165"/>
    </location>
</feature>
<accession>A0A151L247</accession>
<dbReference type="GO" id="GO:0016020">
    <property type="term" value="C:membrane"/>
    <property type="evidence" value="ECO:0007669"/>
    <property type="project" value="InterPro"/>
</dbReference>